<organism evidence="2 3">
    <name type="scientific">Desulfovibrio intestinalis</name>
    <dbReference type="NCBI Taxonomy" id="58621"/>
    <lineage>
        <taxon>Bacteria</taxon>
        <taxon>Pseudomonadati</taxon>
        <taxon>Thermodesulfobacteriota</taxon>
        <taxon>Desulfovibrionia</taxon>
        <taxon>Desulfovibrionales</taxon>
        <taxon>Desulfovibrionaceae</taxon>
        <taxon>Desulfovibrio</taxon>
    </lineage>
</organism>
<dbReference type="EMBL" id="JACHGO010000009">
    <property type="protein sequence ID" value="MBB5144640.1"/>
    <property type="molecule type" value="Genomic_DNA"/>
</dbReference>
<keyword evidence="3" id="KW-1185">Reference proteome</keyword>
<evidence type="ECO:0000313" key="3">
    <source>
        <dbReference type="Proteomes" id="UP000539075"/>
    </source>
</evidence>
<protein>
    <submittedName>
        <fullName evidence="2">Uncharacterized protein</fullName>
    </submittedName>
</protein>
<gene>
    <name evidence="2" type="ORF">HNQ38_002756</name>
</gene>
<dbReference type="AlphaFoldDB" id="A0A7W8C2Y8"/>
<feature type="region of interest" description="Disordered" evidence="1">
    <location>
        <begin position="1"/>
        <end position="23"/>
    </location>
</feature>
<reference evidence="2 3" key="1">
    <citation type="submission" date="2020-08" db="EMBL/GenBank/DDBJ databases">
        <title>Genomic Encyclopedia of Type Strains, Phase IV (KMG-IV): sequencing the most valuable type-strain genomes for metagenomic binning, comparative biology and taxonomic classification.</title>
        <authorList>
            <person name="Goeker M."/>
        </authorList>
    </citation>
    <scope>NUCLEOTIDE SEQUENCE [LARGE SCALE GENOMIC DNA]</scope>
    <source>
        <strain evidence="2 3">DSM 11275</strain>
    </source>
</reference>
<comment type="caution">
    <text evidence="2">The sequence shown here is derived from an EMBL/GenBank/DDBJ whole genome shotgun (WGS) entry which is preliminary data.</text>
</comment>
<evidence type="ECO:0000256" key="1">
    <source>
        <dbReference type="SAM" id="MobiDB-lite"/>
    </source>
</evidence>
<accession>A0A7W8C2Y8</accession>
<proteinExistence type="predicted"/>
<evidence type="ECO:0000313" key="2">
    <source>
        <dbReference type="EMBL" id="MBB5144640.1"/>
    </source>
</evidence>
<name>A0A7W8C2Y8_9BACT</name>
<dbReference type="Proteomes" id="UP000539075">
    <property type="component" value="Unassembled WGS sequence"/>
</dbReference>
<sequence>MSKTGDIQNIGAPNKEIPTNTSRIQGDLRLYRMAPYDEDFKA</sequence>